<dbReference type="PROSITE" id="PS50089">
    <property type="entry name" value="ZF_RING_2"/>
    <property type="match status" value="1"/>
</dbReference>
<evidence type="ECO:0000256" key="19">
    <source>
        <dbReference type="ARBA" id="ARBA00042305"/>
    </source>
</evidence>
<keyword evidence="24" id="KW-1185">Reference proteome</keyword>
<keyword evidence="15" id="KW-0458">Lysosome</keyword>
<keyword evidence="7" id="KW-0808">Transferase</keyword>
<dbReference type="EC" id="2.3.2.27" evidence="6"/>
<dbReference type="InterPro" id="IPR051878">
    <property type="entry name" value="ZNRF_ubiq-protein_ligase"/>
</dbReference>
<evidence type="ECO:0000256" key="1">
    <source>
        <dbReference type="ARBA" id="ARBA00000900"/>
    </source>
</evidence>
<dbReference type="GO" id="GO:0016020">
    <property type="term" value="C:membrane"/>
    <property type="evidence" value="ECO:0007669"/>
    <property type="project" value="UniProtKB-SubCell"/>
</dbReference>
<keyword evidence="16" id="KW-0449">Lipoprotein</keyword>
<dbReference type="InterPro" id="IPR001841">
    <property type="entry name" value="Znf_RING"/>
</dbReference>
<keyword evidence="13" id="KW-0862">Zinc</keyword>
<keyword evidence="8" id="KW-0519">Myristate</keyword>
<evidence type="ECO:0000256" key="18">
    <source>
        <dbReference type="ARBA" id="ARBA00042177"/>
    </source>
</evidence>
<dbReference type="PANTHER" id="PTHR46661:SF4">
    <property type="entry name" value="RING-TYPE DOMAIN-CONTAINING PROTEIN"/>
    <property type="match status" value="1"/>
</dbReference>
<comment type="pathway">
    <text evidence="5">Protein modification; protein ubiquitination.</text>
</comment>
<evidence type="ECO:0000256" key="2">
    <source>
        <dbReference type="ARBA" id="ARBA00004170"/>
    </source>
</evidence>
<evidence type="ECO:0000256" key="20">
    <source>
        <dbReference type="PROSITE-ProRule" id="PRU00175"/>
    </source>
</evidence>
<evidence type="ECO:0000256" key="6">
    <source>
        <dbReference type="ARBA" id="ARBA00012483"/>
    </source>
</evidence>
<sequence>MGAKTSTEQRPRTFSNSEGAHNHNLTGFNHNHNSSSSSVPAPMTRGSHPFSSNGDGARGPVRGRSYSSSAMQSSSASGILELSGRINSFASGFWPVSGIRCPICNKTLLPDDIEIHLVMCLTRPRLNYNEDVLIESKDECVICLEEMETGQTIARLPCLCVYHKSCIDRWFQFNRSCPEHPDSS</sequence>
<feature type="compositionally biased region" description="Low complexity" evidence="21">
    <location>
        <begin position="29"/>
        <end position="38"/>
    </location>
</feature>
<feature type="domain" description="RING-type" evidence="22">
    <location>
        <begin position="140"/>
        <end position="180"/>
    </location>
</feature>
<evidence type="ECO:0000256" key="8">
    <source>
        <dbReference type="ARBA" id="ARBA00022707"/>
    </source>
</evidence>
<proteinExistence type="predicted"/>
<evidence type="ECO:0000256" key="15">
    <source>
        <dbReference type="ARBA" id="ARBA00023228"/>
    </source>
</evidence>
<comment type="subcellular location">
    <subcellularLocation>
        <location evidence="3">Endosome</location>
    </subcellularLocation>
    <subcellularLocation>
        <location evidence="4">Lysosome</location>
    </subcellularLocation>
    <subcellularLocation>
        <location evidence="2">Membrane</location>
        <topology evidence="2">Peripheral membrane protein</topology>
    </subcellularLocation>
</comment>
<keyword evidence="9" id="KW-0479">Metal-binding</keyword>
<organism evidence="23 24">
    <name type="scientific">Folsomia candida</name>
    <name type="common">Springtail</name>
    <dbReference type="NCBI Taxonomy" id="158441"/>
    <lineage>
        <taxon>Eukaryota</taxon>
        <taxon>Metazoa</taxon>
        <taxon>Ecdysozoa</taxon>
        <taxon>Arthropoda</taxon>
        <taxon>Hexapoda</taxon>
        <taxon>Collembola</taxon>
        <taxon>Entomobryomorpha</taxon>
        <taxon>Isotomoidea</taxon>
        <taxon>Isotomidae</taxon>
        <taxon>Proisotominae</taxon>
        <taxon>Folsomia</taxon>
    </lineage>
</organism>
<reference evidence="23 24" key="1">
    <citation type="submission" date="2015-12" db="EMBL/GenBank/DDBJ databases">
        <title>The genome of Folsomia candida.</title>
        <authorList>
            <person name="Faddeeva A."/>
            <person name="Derks M.F."/>
            <person name="Anvar Y."/>
            <person name="Smit S."/>
            <person name="Van Straalen N."/>
            <person name="Roelofs D."/>
        </authorList>
    </citation>
    <scope>NUCLEOTIDE SEQUENCE [LARGE SCALE GENOMIC DNA]</scope>
    <source>
        <strain evidence="23 24">VU population</strain>
        <tissue evidence="23">Whole body</tissue>
    </source>
</reference>
<dbReference type="SUPFAM" id="SSF57850">
    <property type="entry name" value="RING/U-box"/>
    <property type="match status" value="1"/>
</dbReference>
<dbReference type="Proteomes" id="UP000198287">
    <property type="component" value="Unassembled WGS sequence"/>
</dbReference>
<keyword evidence="11 20" id="KW-0863">Zinc-finger</keyword>
<feature type="compositionally biased region" description="Polar residues" evidence="21">
    <location>
        <begin position="1"/>
        <end position="28"/>
    </location>
</feature>
<dbReference type="GO" id="GO:0008270">
    <property type="term" value="F:zinc ion binding"/>
    <property type="evidence" value="ECO:0007669"/>
    <property type="project" value="UniProtKB-KW"/>
</dbReference>
<accession>A0A226EXC1</accession>
<dbReference type="OrthoDB" id="10057496at2759"/>
<dbReference type="Gene3D" id="3.30.40.10">
    <property type="entry name" value="Zinc/RING finger domain, C3HC4 (zinc finger)"/>
    <property type="match status" value="1"/>
</dbReference>
<dbReference type="AlphaFoldDB" id="A0A226EXC1"/>
<dbReference type="PANTHER" id="PTHR46661">
    <property type="entry name" value="E3 UBIQUITIN-PROTEIN LIGASE ZNRF1-LIKE PROTEIN"/>
    <property type="match status" value="1"/>
</dbReference>
<evidence type="ECO:0000256" key="9">
    <source>
        <dbReference type="ARBA" id="ARBA00022723"/>
    </source>
</evidence>
<name>A0A226EXC1_FOLCA</name>
<feature type="region of interest" description="Disordered" evidence="21">
    <location>
        <begin position="1"/>
        <end position="69"/>
    </location>
</feature>
<keyword evidence="14" id="KW-0472">Membrane</keyword>
<evidence type="ECO:0000256" key="17">
    <source>
        <dbReference type="ARBA" id="ARBA00040227"/>
    </source>
</evidence>
<evidence type="ECO:0000256" key="7">
    <source>
        <dbReference type="ARBA" id="ARBA00022679"/>
    </source>
</evidence>
<evidence type="ECO:0000256" key="3">
    <source>
        <dbReference type="ARBA" id="ARBA00004177"/>
    </source>
</evidence>
<dbReference type="InterPro" id="IPR013083">
    <property type="entry name" value="Znf_RING/FYVE/PHD"/>
</dbReference>
<dbReference type="STRING" id="158441.A0A226EXC1"/>
<evidence type="ECO:0000256" key="21">
    <source>
        <dbReference type="SAM" id="MobiDB-lite"/>
    </source>
</evidence>
<evidence type="ECO:0000256" key="16">
    <source>
        <dbReference type="ARBA" id="ARBA00023288"/>
    </source>
</evidence>
<evidence type="ECO:0000256" key="10">
    <source>
        <dbReference type="ARBA" id="ARBA00022753"/>
    </source>
</evidence>
<dbReference type="FunFam" id="3.30.40.10:FF:000235">
    <property type="entry name" value="E3 ubiquitin-protein ligase ZNRF1"/>
    <property type="match status" value="1"/>
</dbReference>
<evidence type="ECO:0000256" key="14">
    <source>
        <dbReference type="ARBA" id="ARBA00023136"/>
    </source>
</evidence>
<protein>
    <recommendedName>
        <fullName evidence="17">E3 ubiquitin-protein ligase ZNRF1</fullName>
        <ecNumber evidence="6">2.3.2.27</ecNumber>
    </recommendedName>
    <alternativeName>
        <fullName evidence="18">RING-type E3 ubiquitin transferase ZNRF1</fullName>
    </alternativeName>
    <alternativeName>
        <fullName evidence="19">Zinc/RING finger protein 1</fullName>
    </alternativeName>
</protein>
<comment type="caution">
    <text evidence="23">The sequence shown here is derived from an EMBL/GenBank/DDBJ whole genome shotgun (WGS) entry which is preliminary data.</text>
</comment>
<dbReference type="Pfam" id="PF13639">
    <property type="entry name" value="zf-RING_2"/>
    <property type="match status" value="1"/>
</dbReference>
<evidence type="ECO:0000256" key="5">
    <source>
        <dbReference type="ARBA" id="ARBA00004906"/>
    </source>
</evidence>
<dbReference type="EMBL" id="LNIX01000001">
    <property type="protein sequence ID" value="OXA61724.1"/>
    <property type="molecule type" value="Genomic_DNA"/>
</dbReference>
<evidence type="ECO:0000256" key="11">
    <source>
        <dbReference type="ARBA" id="ARBA00022771"/>
    </source>
</evidence>
<dbReference type="GO" id="GO:0061630">
    <property type="term" value="F:ubiquitin protein ligase activity"/>
    <property type="evidence" value="ECO:0007669"/>
    <property type="project" value="UniProtKB-EC"/>
</dbReference>
<evidence type="ECO:0000256" key="13">
    <source>
        <dbReference type="ARBA" id="ARBA00022833"/>
    </source>
</evidence>
<dbReference type="SMART" id="SM00184">
    <property type="entry name" value="RING"/>
    <property type="match status" value="1"/>
</dbReference>
<dbReference type="GO" id="GO:0043161">
    <property type="term" value="P:proteasome-mediated ubiquitin-dependent protein catabolic process"/>
    <property type="evidence" value="ECO:0007669"/>
    <property type="project" value="TreeGrafter"/>
</dbReference>
<dbReference type="GO" id="GO:0005768">
    <property type="term" value="C:endosome"/>
    <property type="evidence" value="ECO:0007669"/>
    <property type="project" value="UniProtKB-SubCell"/>
</dbReference>
<comment type="catalytic activity">
    <reaction evidence="1">
        <text>S-ubiquitinyl-[E2 ubiquitin-conjugating enzyme]-L-cysteine + [acceptor protein]-L-lysine = [E2 ubiquitin-conjugating enzyme]-L-cysteine + N(6)-ubiquitinyl-[acceptor protein]-L-lysine.</text>
        <dbReference type="EC" id="2.3.2.27"/>
    </reaction>
</comment>
<dbReference type="GO" id="GO:0070936">
    <property type="term" value="P:protein K48-linked ubiquitination"/>
    <property type="evidence" value="ECO:0007669"/>
    <property type="project" value="TreeGrafter"/>
</dbReference>
<evidence type="ECO:0000256" key="12">
    <source>
        <dbReference type="ARBA" id="ARBA00022786"/>
    </source>
</evidence>
<dbReference type="GO" id="GO:0005764">
    <property type="term" value="C:lysosome"/>
    <property type="evidence" value="ECO:0007669"/>
    <property type="project" value="UniProtKB-SubCell"/>
</dbReference>
<evidence type="ECO:0000259" key="22">
    <source>
        <dbReference type="PROSITE" id="PS50089"/>
    </source>
</evidence>
<evidence type="ECO:0000313" key="24">
    <source>
        <dbReference type="Proteomes" id="UP000198287"/>
    </source>
</evidence>
<keyword evidence="10" id="KW-0967">Endosome</keyword>
<keyword evidence="12" id="KW-0833">Ubl conjugation pathway</keyword>
<evidence type="ECO:0000313" key="23">
    <source>
        <dbReference type="EMBL" id="OXA61724.1"/>
    </source>
</evidence>
<evidence type="ECO:0000256" key="4">
    <source>
        <dbReference type="ARBA" id="ARBA00004371"/>
    </source>
</evidence>
<gene>
    <name evidence="23" type="ORF">Fcan01_02305</name>
</gene>